<gene>
    <name evidence="2" type="ORF">FGU71_10130</name>
</gene>
<name>A0A547PDG0_9SPHN</name>
<sequence length="151" mass="17214">MRWLKHRLDRCPGHIRRRGLAKRLIYRSQPFGFDNAMLSGILLQARRNNQRGDITGALICRHDVYLQLIEGPDDAIDGVFGRILADDRHTNVKLLLEEPCEDRMFPEWAMLDDQAPSLFWSIEAVEQGDLDAADRSELLAPFARLSNSNAG</sequence>
<dbReference type="SUPFAM" id="SSF54975">
    <property type="entry name" value="Acylphosphatase/BLUF domain-like"/>
    <property type="match status" value="1"/>
</dbReference>
<dbReference type="InterPro" id="IPR036046">
    <property type="entry name" value="Acylphosphatase-like_dom_sf"/>
</dbReference>
<keyword evidence="3" id="KW-1185">Reference proteome</keyword>
<protein>
    <submittedName>
        <fullName evidence="2">BLUF domain-containing protein</fullName>
    </submittedName>
</protein>
<comment type="caution">
    <text evidence="2">The sequence shown here is derived from an EMBL/GenBank/DDBJ whole genome shotgun (WGS) entry which is preliminary data.</text>
</comment>
<accession>A0A547PDG0</accession>
<dbReference type="EMBL" id="VHJK01000001">
    <property type="protein sequence ID" value="TRD12181.1"/>
    <property type="molecule type" value="Genomic_DNA"/>
</dbReference>
<dbReference type="SMART" id="SM01034">
    <property type="entry name" value="BLUF"/>
    <property type="match status" value="1"/>
</dbReference>
<dbReference type="InterPro" id="IPR007024">
    <property type="entry name" value="BLUF_domain"/>
</dbReference>
<dbReference type="GO" id="GO:0009882">
    <property type="term" value="F:blue light photoreceptor activity"/>
    <property type="evidence" value="ECO:0007669"/>
    <property type="project" value="InterPro"/>
</dbReference>
<evidence type="ECO:0000259" key="1">
    <source>
        <dbReference type="PROSITE" id="PS50925"/>
    </source>
</evidence>
<dbReference type="Proteomes" id="UP000316343">
    <property type="component" value="Unassembled WGS sequence"/>
</dbReference>
<dbReference type="AlphaFoldDB" id="A0A547PDG0"/>
<evidence type="ECO:0000313" key="3">
    <source>
        <dbReference type="Proteomes" id="UP000316343"/>
    </source>
</evidence>
<feature type="domain" description="BLUF" evidence="1">
    <location>
        <begin position="21"/>
        <end position="111"/>
    </location>
</feature>
<dbReference type="PROSITE" id="PS50925">
    <property type="entry name" value="BLUF"/>
    <property type="match status" value="1"/>
</dbReference>
<evidence type="ECO:0000313" key="2">
    <source>
        <dbReference type="EMBL" id="TRD12181.1"/>
    </source>
</evidence>
<dbReference type="GO" id="GO:0071949">
    <property type="term" value="F:FAD binding"/>
    <property type="evidence" value="ECO:0007669"/>
    <property type="project" value="InterPro"/>
</dbReference>
<dbReference type="OrthoDB" id="196105at2"/>
<proteinExistence type="predicted"/>
<dbReference type="Gene3D" id="3.30.70.100">
    <property type="match status" value="1"/>
</dbReference>
<organism evidence="2 3">
    <name type="scientific">Erythrobacter insulae</name>
    <dbReference type="NCBI Taxonomy" id="2584124"/>
    <lineage>
        <taxon>Bacteria</taxon>
        <taxon>Pseudomonadati</taxon>
        <taxon>Pseudomonadota</taxon>
        <taxon>Alphaproteobacteria</taxon>
        <taxon>Sphingomonadales</taxon>
        <taxon>Erythrobacteraceae</taxon>
        <taxon>Erythrobacter/Porphyrobacter group</taxon>
        <taxon>Erythrobacter</taxon>
    </lineage>
</organism>
<reference evidence="2 3" key="1">
    <citation type="submission" date="2019-06" db="EMBL/GenBank/DDBJ databases">
        <title>Erythrobacter insulae sp. nov., isolated from a tidal flat.</title>
        <authorList>
            <person name="Yoon J.-H."/>
        </authorList>
    </citation>
    <scope>NUCLEOTIDE SEQUENCE [LARGE SCALE GENOMIC DNA]</scope>
    <source>
        <strain evidence="2 3">JBTF-M21</strain>
    </source>
</reference>
<dbReference type="Pfam" id="PF04940">
    <property type="entry name" value="BLUF"/>
    <property type="match status" value="1"/>
</dbReference>